<dbReference type="Gene3D" id="3.40.50.1820">
    <property type="entry name" value="alpha/beta hydrolase"/>
    <property type="match status" value="1"/>
</dbReference>
<reference evidence="1 2" key="1">
    <citation type="submission" date="2020-06" db="EMBL/GenBank/DDBJ databases">
        <title>Rheinheimera sp. nov., a marine bacterium isolated from coastal.</title>
        <authorList>
            <person name="Yu Q."/>
            <person name="Qi Y."/>
            <person name="Pu J."/>
        </authorList>
    </citation>
    <scope>NUCLEOTIDE SEQUENCE [LARGE SCALE GENOMIC DNA]</scope>
    <source>
        <strain evidence="1 2">YQF-2</strain>
    </source>
</reference>
<name>A0A7Y5EH34_9GAMM</name>
<evidence type="ECO:0000313" key="2">
    <source>
        <dbReference type="Proteomes" id="UP000523161"/>
    </source>
</evidence>
<keyword evidence="2" id="KW-1185">Reference proteome</keyword>
<organism evidence="1 2">
    <name type="scientific">Rheinheimera lutimaris</name>
    <dbReference type="NCBI Taxonomy" id="2740584"/>
    <lineage>
        <taxon>Bacteria</taxon>
        <taxon>Pseudomonadati</taxon>
        <taxon>Pseudomonadota</taxon>
        <taxon>Gammaproteobacteria</taxon>
        <taxon>Chromatiales</taxon>
        <taxon>Chromatiaceae</taxon>
        <taxon>Rheinheimera</taxon>
    </lineage>
</organism>
<dbReference type="GO" id="GO:0016740">
    <property type="term" value="F:transferase activity"/>
    <property type="evidence" value="ECO:0007669"/>
    <property type="project" value="UniProtKB-KW"/>
</dbReference>
<dbReference type="AlphaFoldDB" id="A0A7Y5EH34"/>
<sequence length="272" mass="29990">MGSRVIKPYYLDGCRGANFVLSHQAGTGHALVLLTPFGDEMNKSRHLLNSMMQNAATAGISSYLMDPYGTGDSMGDLDQVTVLDWRADFLQLLQHIATQGYTKVSFIAVRFGSLMLLDLLQQPLPLPVSHIILWQPQLDAGRFMQQLFRLKIAEHMSNGSKTNQAELEQQLADGKTLEIAGYPLSRAFCHSISQLSGMPAPRTEKPALHWFEVSAFANPGVAVQKQAEALSQSFAVQLQLINSDPFWSTQELVGAPELIRRSLAVLEQAHAD</sequence>
<gene>
    <name evidence="1" type="ORF">HRH59_05525</name>
</gene>
<accession>A0A7Y5EH34</accession>
<proteinExistence type="predicted"/>
<keyword evidence="1" id="KW-0808">Transferase</keyword>
<dbReference type="SUPFAM" id="SSF53474">
    <property type="entry name" value="alpha/beta-Hydrolases"/>
    <property type="match status" value="1"/>
</dbReference>
<dbReference type="Proteomes" id="UP000523161">
    <property type="component" value="Unassembled WGS sequence"/>
</dbReference>
<comment type="caution">
    <text evidence="1">The sequence shown here is derived from an EMBL/GenBank/DDBJ whole genome shotgun (WGS) entry which is preliminary data.</text>
</comment>
<evidence type="ECO:0000313" key="1">
    <source>
        <dbReference type="EMBL" id="NRQ42029.1"/>
    </source>
</evidence>
<dbReference type="EMBL" id="JABSOD010000004">
    <property type="protein sequence ID" value="NRQ42029.1"/>
    <property type="molecule type" value="Genomic_DNA"/>
</dbReference>
<dbReference type="InterPro" id="IPR029058">
    <property type="entry name" value="AB_hydrolase_fold"/>
</dbReference>
<protein>
    <submittedName>
        <fullName evidence="1">Glycosyl transferase</fullName>
    </submittedName>
</protein>